<protein>
    <submittedName>
        <fullName evidence="2">Uncharacterized protein</fullName>
    </submittedName>
</protein>
<name>B1WU49_CROS5</name>
<organism evidence="2 3">
    <name type="scientific">Crocosphaera subtropica (strain ATCC 51142 / BH68)</name>
    <name type="common">Cyanothece sp. (strain ATCC 51142)</name>
    <dbReference type="NCBI Taxonomy" id="43989"/>
    <lineage>
        <taxon>Bacteria</taxon>
        <taxon>Bacillati</taxon>
        <taxon>Cyanobacteriota</taxon>
        <taxon>Cyanophyceae</taxon>
        <taxon>Oscillatoriophycideae</taxon>
        <taxon>Chroococcales</taxon>
        <taxon>Aphanothecaceae</taxon>
        <taxon>Crocosphaera</taxon>
        <taxon>Crocosphaera subtropica</taxon>
    </lineage>
</organism>
<dbReference type="KEGG" id="cyt:cce_2763"/>
<keyword evidence="1" id="KW-0472">Membrane</keyword>
<dbReference type="eggNOG" id="ENOG5032UP9">
    <property type="taxonomic scope" value="Bacteria"/>
</dbReference>
<evidence type="ECO:0000256" key="1">
    <source>
        <dbReference type="SAM" id="Phobius"/>
    </source>
</evidence>
<evidence type="ECO:0000313" key="2">
    <source>
        <dbReference type="EMBL" id="ACB52111.1"/>
    </source>
</evidence>
<feature type="transmembrane region" description="Helical" evidence="1">
    <location>
        <begin position="20"/>
        <end position="44"/>
    </location>
</feature>
<accession>B1WU49</accession>
<dbReference type="Proteomes" id="UP000001203">
    <property type="component" value="Chromosome circular"/>
</dbReference>
<dbReference type="OrthoDB" id="532621at2"/>
<dbReference type="RefSeq" id="WP_009544552.1">
    <property type="nucleotide sequence ID" value="NC_010546.1"/>
</dbReference>
<evidence type="ECO:0000313" key="3">
    <source>
        <dbReference type="Proteomes" id="UP000001203"/>
    </source>
</evidence>
<feature type="transmembrane region" description="Helical" evidence="1">
    <location>
        <begin position="65"/>
        <end position="86"/>
    </location>
</feature>
<sequence length="136" mass="15184">MDVRQAKESRNLVLDYALGASLLGLIPITSLLSLKFLVTIILIIKMCWDIGRKWKFARGQDILAIIGYCFGWLGAFAMAFMAWLTLLGIGLFIPYISSFKLASALFTLTWMVGQSTNQYYASGHGKSKKRKSGHEV</sequence>
<keyword evidence="1" id="KW-0812">Transmembrane</keyword>
<reference evidence="2 3" key="1">
    <citation type="journal article" date="2008" name="Proc. Natl. Acad. Sci. U.S.A.">
        <title>The genome of Cyanothece 51142, a unicellular diazotrophic cyanobacterium important in the marine nitrogen cycle.</title>
        <authorList>
            <person name="Welsh E.A."/>
            <person name="Liberton M."/>
            <person name="Stoeckel J."/>
            <person name="Loh T."/>
            <person name="Elvitigala T."/>
            <person name="Wang C."/>
            <person name="Wollam A."/>
            <person name="Fulton R.S."/>
            <person name="Clifton S.W."/>
            <person name="Jacobs J.M."/>
            <person name="Aurora R."/>
            <person name="Ghosh B.K."/>
            <person name="Sherman L.A."/>
            <person name="Smith R.D."/>
            <person name="Wilson R.K."/>
            <person name="Pakrasi H.B."/>
        </authorList>
    </citation>
    <scope>NUCLEOTIDE SEQUENCE [LARGE SCALE GENOMIC DNA]</scope>
    <source>
        <strain evidence="3">ATCC 51142 / BH68</strain>
    </source>
</reference>
<dbReference type="EMBL" id="CP000806">
    <property type="protein sequence ID" value="ACB52111.1"/>
    <property type="molecule type" value="Genomic_DNA"/>
</dbReference>
<proteinExistence type="predicted"/>
<dbReference type="AlphaFoldDB" id="B1WU49"/>
<keyword evidence="1" id="KW-1133">Transmembrane helix</keyword>
<keyword evidence="3" id="KW-1185">Reference proteome</keyword>
<dbReference type="HOGENOM" id="CLU_143558_0_0_3"/>
<dbReference type="STRING" id="43989.cce_2763"/>
<feature type="transmembrane region" description="Helical" evidence="1">
    <location>
        <begin position="92"/>
        <end position="112"/>
    </location>
</feature>
<gene>
    <name evidence="2" type="ordered locus">cce_2763</name>
</gene>